<accession>A0AA48KQ94</accession>
<protein>
    <submittedName>
        <fullName evidence="1">Uncharacterized protein</fullName>
    </submittedName>
</protein>
<proteinExistence type="predicted"/>
<reference evidence="1" key="1">
    <citation type="submission" date="2023-01" db="EMBL/GenBank/DDBJ databases">
        <title>Complete genome sequence of Planctobacterium marinum strain Dej080120_11.</title>
        <authorList>
            <person name="Ueki S."/>
            <person name="Maruyama F."/>
        </authorList>
    </citation>
    <scope>NUCLEOTIDE SEQUENCE</scope>
    <source>
        <strain evidence="1">Dej080120_11</strain>
    </source>
</reference>
<organism evidence="1 2">
    <name type="scientific">Planctobacterium marinum</name>
    <dbReference type="NCBI Taxonomy" id="1631968"/>
    <lineage>
        <taxon>Bacteria</taxon>
        <taxon>Pseudomonadati</taxon>
        <taxon>Pseudomonadota</taxon>
        <taxon>Gammaproteobacteria</taxon>
        <taxon>Alteromonadales</taxon>
        <taxon>Alteromonadaceae</taxon>
        <taxon>Planctobacterium</taxon>
    </lineage>
</organism>
<dbReference type="AlphaFoldDB" id="A0AA48KQ94"/>
<keyword evidence="2" id="KW-1185">Reference proteome</keyword>
<gene>
    <name evidence="1" type="ORF">MACH26_30370</name>
</gene>
<evidence type="ECO:0000313" key="1">
    <source>
        <dbReference type="EMBL" id="BDX07516.1"/>
    </source>
</evidence>
<dbReference type="KEGG" id="pmaw:MACH26_30370"/>
<dbReference type="Proteomes" id="UP001333710">
    <property type="component" value="Chromosome"/>
</dbReference>
<name>A0AA48KQ94_9ALTE</name>
<sequence>MQISYEFVPHWKEKLVCKCAQGNFILDYAMGSPTVYLPAKNRWETVAPDWSHEHWESIYTQLSDWCSKNKVALAIDAYAEHKLETE</sequence>
<evidence type="ECO:0000313" key="2">
    <source>
        <dbReference type="Proteomes" id="UP001333710"/>
    </source>
</evidence>
<dbReference type="EMBL" id="AP027272">
    <property type="protein sequence ID" value="BDX07516.1"/>
    <property type="molecule type" value="Genomic_DNA"/>
</dbReference>